<proteinExistence type="predicted"/>
<dbReference type="EMBL" id="JAZGQO010000013">
    <property type="protein sequence ID" value="KAK6171757.1"/>
    <property type="molecule type" value="Genomic_DNA"/>
</dbReference>
<gene>
    <name evidence="1" type="ORF">SNE40_018190</name>
</gene>
<dbReference type="Proteomes" id="UP001347796">
    <property type="component" value="Unassembled WGS sequence"/>
</dbReference>
<comment type="caution">
    <text evidence="1">The sequence shown here is derived from an EMBL/GenBank/DDBJ whole genome shotgun (WGS) entry which is preliminary data.</text>
</comment>
<organism evidence="1 2">
    <name type="scientific">Patella caerulea</name>
    <name type="common">Rayed Mediterranean limpet</name>
    <dbReference type="NCBI Taxonomy" id="87958"/>
    <lineage>
        <taxon>Eukaryota</taxon>
        <taxon>Metazoa</taxon>
        <taxon>Spiralia</taxon>
        <taxon>Lophotrochozoa</taxon>
        <taxon>Mollusca</taxon>
        <taxon>Gastropoda</taxon>
        <taxon>Patellogastropoda</taxon>
        <taxon>Patelloidea</taxon>
        <taxon>Patellidae</taxon>
        <taxon>Patella</taxon>
    </lineage>
</organism>
<protein>
    <submittedName>
        <fullName evidence="1">Uncharacterized protein</fullName>
    </submittedName>
</protein>
<name>A0AAN8J7X2_PATCE</name>
<reference evidence="1 2" key="1">
    <citation type="submission" date="2024-01" db="EMBL/GenBank/DDBJ databases">
        <title>The genome of the rayed Mediterranean limpet Patella caerulea (Linnaeus, 1758).</title>
        <authorList>
            <person name="Anh-Thu Weber A."/>
            <person name="Halstead-Nussloch G."/>
        </authorList>
    </citation>
    <scope>NUCLEOTIDE SEQUENCE [LARGE SCALE GENOMIC DNA]</scope>
    <source>
        <strain evidence="1">AATW-2023a</strain>
        <tissue evidence="1">Whole specimen</tissue>
    </source>
</reference>
<accession>A0AAN8J7X2</accession>
<evidence type="ECO:0000313" key="2">
    <source>
        <dbReference type="Proteomes" id="UP001347796"/>
    </source>
</evidence>
<dbReference type="AlphaFoldDB" id="A0AAN8J7X2"/>
<keyword evidence="2" id="KW-1185">Reference proteome</keyword>
<sequence length="215" mass="24284">MYSRQQDQIGRFDSCGSPTESVCASVEPDYSIDAAVKLDDVPATIVPLIETNINITSQPKTSQVYPEYWYGTFSGTEEDKDDNQPKPGPKANCKDIAWLMSRYFGRKSIDDPDVQQAIGPWSVYNSACCSNRKPQKDNTYILTMINGTPTEIDTIVTAIDQLIKLNEEISPGKCFIISMDMDLYKRALKVGYLDPKYAFDLYYYPRSVSFSVVWS</sequence>
<evidence type="ECO:0000313" key="1">
    <source>
        <dbReference type="EMBL" id="KAK6171757.1"/>
    </source>
</evidence>